<organism evidence="1 2">
    <name type="scientific">Sediminibacillus albus</name>
    <dbReference type="NCBI Taxonomy" id="407036"/>
    <lineage>
        <taxon>Bacteria</taxon>
        <taxon>Bacillati</taxon>
        <taxon>Bacillota</taxon>
        <taxon>Bacilli</taxon>
        <taxon>Bacillales</taxon>
        <taxon>Bacillaceae</taxon>
        <taxon>Sediminibacillus</taxon>
    </lineage>
</organism>
<evidence type="ECO:0000313" key="1">
    <source>
        <dbReference type="EMBL" id="SDJ65856.1"/>
    </source>
</evidence>
<dbReference type="InterPro" id="IPR038396">
    <property type="entry name" value="SpoIIAA-like_sf"/>
</dbReference>
<dbReference type="InterPro" id="IPR036513">
    <property type="entry name" value="STAS_dom_sf"/>
</dbReference>
<protein>
    <submittedName>
        <fullName evidence="1">SpoIIAA-like</fullName>
    </submittedName>
</protein>
<evidence type="ECO:0000313" key="2">
    <source>
        <dbReference type="Proteomes" id="UP000198694"/>
    </source>
</evidence>
<reference evidence="1 2" key="1">
    <citation type="submission" date="2016-10" db="EMBL/GenBank/DDBJ databases">
        <authorList>
            <person name="de Groot N.N."/>
        </authorList>
    </citation>
    <scope>NUCLEOTIDE SEQUENCE [LARGE SCALE GENOMIC DNA]</scope>
    <source>
        <strain evidence="1 2">CGMCC 1.6502</strain>
    </source>
</reference>
<dbReference type="Pfam" id="PF11964">
    <property type="entry name" value="SpoIIAA-like"/>
    <property type="match status" value="1"/>
</dbReference>
<dbReference type="SUPFAM" id="SSF52091">
    <property type="entry name" value="SpoIIaa-like"/>
    <property type="match status" value="1"/>
</dbReference>
<name>A0A1G8VIA1_9BACI</name>
<proteinExistence type="predicted"/>
<gene>
    <name evidence="1" type="ORF">SAMN05216243_0134</name>
</gene>
<dbReference type="AlphaFoldDB" id="A0A1G8VIA1"/>
<sequence>MQERGGTMLSFLPSQDEKTIAVQFTGEAVKEDAERLEKHVQEYFPQGGSFNVLAIMHDVEGSTLKGMVKGMKFDAKHWEQFNKFAVVSDKKSIKSFADIGRYLPGITVKQFDKDGLARAWDWLQE</sequence>
<dbReference type="InterPro" id="IPR021866">
    <property type="entry name" value="SpoIIAA-like"/>
</dbReference>
<accession>A0A1G8VIA1</accession>
<keyword evidence="2" id="KW-1185">Reference proteome</keyword>
<dbReference type="EMBL" id="FNFL01000001">
    <property type="protein sequence ID" value="SDJ65856.1"/>
    <property type="molecule type" value="Genomic_DNA"/>
</dbReference>
<dbReference type="Gene3D" id="3.40.50.10600">
    <property type="entry name" value="SpoIIaa-like domains"/>
    <property type="match status" value="1"/>
</dbReference>
<dbReference type="Proteomes" id="UP000198694">
    <property type="component" value="Unassembled WGS sequence"/>
</dbReference>